<feature type="domain" description="Peptidase S9A N-terminal" evidence="6">
    <location>
        <begin position="11"/>
        <end position="432"/>
    </location>
</feature>
<dbReference type="InterPro" id="IPR001375">
    <property type="entry name" value="Peptidase_S9_cat"/>
</dbReference>
<evidence type="ECO:0000256" key="4">
    <source>
        <dbReference type="ARBA" id="ARBA00022825"/>
    </source>
</evidence>
<dbReference type="InterPro" id="IPR023302">
    <property type="entry name" value="Pept_S9A_N"/>
</dbReference>
<dbReference type="InterPro" id="IPR002470">
    <property type="entry name" value="Peptidase_S9A"/>
</dbReference>
<dbReference type="SUPFAM" id="SSF50993">
    <property type="entry name" value="Peptidase/esterase 'gauge' domain"/>
    <property type="match status" value="1"/>
</dbReference>
<evidence type="ECO:0000256" key="1">
    <source>
        <dbReference type="ARBA" id="ARBA00005228"/>
    </source>
</evidence>
<proteinExistence type="inferred from homology"/>
<evidence type="ECO:0000259" key="6">
    <source>
        <dbReference type="Pfam" id="PF02897"/>
    </source>
</evidence>
<reference evidence="7 8" key="1">
    <citation type="journal article" date="2019" name="Int. J. Syst. Evol. Microbiol.">
        <title>The Global Catalogue of Microorganisms (GCM) 10K type strain sequencing project: providing services to taxonomists for standard genome sequencing and annotation.</title>
        <authorList>
            <consortium name="The Broad Institute Genomics Platform"/>
            <consortium name="The Broad Institute Genome Sequencing Center for Infectious Disease"/>
            <person name="Wu L."/>
            <person name="Ma J."/>
        </authorList>
    </citation>
    <scope>NUCLEOTIDE SEQUENCE [LARGE SCALE GENOMIC DNA]</scope>
    <source>
        <strain evidence="7 8">JCM 15914</strain>
    </source>
</reference>
<comment type="caution">
    <text evidence="7">The sequence shown here is derived from an EMBL/GenBank/DDBJ whole genome shotgun (WGS) entry which is preliminary data.</text>
</comment>
<keyword evidence="8" id="KW-1185">Reference proteome</keyword>
<dbReference type="InterPro" id="IPR051543">
    <property type="entry name" value="Serine_Peptidase_S9A"/>
</dbReference>
<dbReference type="RefSeq" id="WP_344224833.1">
    <property type="nucleotide sequence ID" value="NZ_BAAAQA010000018.1"/>
</dbReference>
<evidence type="ECO:0000259" key="5">
    <source>
        <dbReference type="Pfam" id="PF00326"/>
    </source>
</evidence>
<dbReference type="Pfam" id="PF02897">
    <property type="entry name" value="Peptidase_S9_N"/>
    <property type="match status" value="1"/>
</dbReference>
<organism evidence="7 8">
    <name type="scientific">Kocuria atrinae</name>
    <dbReference type="NCBI Taxonomy" id="592377"/>
    <lineage>
        <taxon>Bacteria</taxon>
        <taxon>Bacillati</taxon>
        <taxon>Actinomycetota</taxon>
        <taxon>Actinomycetes</taxon>
        <taxon>Micrococcales</taxon>
        <taxon>Micrococcaceae</taxon>
        <taxon>Kocuria</taxon>
    </lineage>
</organism>
<dbReference type="Gene3D" id="3.40.50.1820">
    <property type="entry name" value="alpha/beta hydrolase"/>
    <property type="match status" value="1"/>
</dbReference>
<keyword evidence="4" id="KW-0720">Serine protease</keyword>
<feature type="domain" description="Peptidase S9 prolyl oligopeptidase catalytic" evidence="5">
    <location>
        <begin position="515"/>
        <end position="731"/>
    </location>
</feature>
<dbReference type="EMBL" id="BAAAQA010000018">
    <property type="protein sequence ID" value="GAA2118891.1"/>
    <property type="molecule type" value="Genomic_DNA"/>
</dbReference>
<dbReference type="PANTHER" id="PTHR11757">
    <property type="entry name" value="PROTEASE FAMILY S9A OLIGOPEPTIDASE"/>
    <property type="match status" value="1"/>
</dbReference>
<evidence type="ECO:0000256" key="2">
    <source>
        <dbReference type="ARBA" id="ARBA00022670"/>
    </source>
</evidence>
<evidence type="ECO:0000313" key="7">
    <source>
        <dbReference type="EMBL" id="GAA2118891.1"/>
    </source>
</evidence>
<accession>A0ABN2XYD8</accession>
<dbReference type="SUPFAM" id="SSF53474">
    <property type="entry name" value="alpha/beta-Hydrolases"/>
    <property type="match status" value="1"/>
</dbReference>
<protein>
    <submittedName>
        <fullName evidence="7">S9 family peptidase</fullName>
    </submittedName>
</protein>
<dbReference type="Pfam" id="PF00326">
    <property type="entry name" value="Peptidase_S9"/>
    <property type="match status" value="1"/>
</dbReference>
<keyword evidence="2" id="KW-0645">Protease</keyword>
<gene>
    <name evidence="7" type="ORF">GCM10009824_19520</name>
</gene>
<dbReference type="Gene3D" id="2.130.10.120">
    <property type="entry name" value="Prolyl oligopeptidase, N-terminal domain"/>
    <property type="match status" value="1"/>
</dbReference>
<keyword evidence="3" id="KW-0378">Hydrolase</keyword>
<dbReference type="PRINTS" id="PR00862">
    <property type="entry name" value="PROLIGOPTASE"/>
</dbReference>
<dbReference type="PANTHER" id="PTHR11757:SF19">
    <property type="entry name" value="PROLYL ENDOPEPTIDASE-LIKE"/>
    <property type="match status" value="1"/>
</dbReference>
<dbReference type="InterPro" id="IPR029058">
    <property type="entry name" value="AB_hydrolase_fold"/>
</dbReference>
<sequence length="734" mass="81727">MSSEKPAYPVAVRRTVQRSFHDHTFDDHFEWLRDKDSDEVRTHLDRENEYAEAVTAHLKPLRESIYQEIKGRTQETDMSVPARNGAWWYFARTVEGGAHQVFCRIPASDIGDPALAWTPPTVEPGVKLPGEEILLDANAAAEKHDFYALGAFSVSEDGTHLAWSEDTAGDERFTVYIKDLVTGELLSDRVEQTSYGAFLTPDASQLIYTVVDDSWRPWRVYRHLIGTPSEQDELLYQEDNPGLWLGVELSADKKWLMVASACSEYGEYRIRRLDTPQDEWLTLIPESDRVLYSAEPLDVAGTDYVLLTHDYQAPNSRVSLMPLSQAGSSIVDLDLTDVIPASEHTRIEYCEPTETHLVVSLRSETTPRVRLIPRTALESLVAGTADATSMAGTEPAFDEELFTATVVSARYDNPVVRVSYTSFVTPPRVYDIPTGAESAGGLNQFGVGIPIMRRETTVLGGYNREDYTVERDWAAAEDGTRIPISLVRRADLDSSVQAPVVQYAYGSYEVSTDPGFSISRLSLLDRGVVWAVAHVRGGGELGRSWYDDGKKFTKKNTFTDYVAVTRHLAERPDVDAARIAVLGGSAGGLLVGSVLNLAPELYCGALAAVPFVDPLTSMLMPELPLTALEWEEWGNPLEDQKVYEYMRSYSPYENLRDTDYPPVLAVTSLNDTRVLYVEPAKWVAALREHAEHPETVLLRCEMAGGHGGASGRYSQWKDTAWEYAWLAEQLGVAS</sequence>
<name>A0ABN2XYD8_9MICC</name>
<evidence type="ECO:0000313" key="8">
    <source>
        <dbReference type="Proteomes" id="UP001500166"/>
    </source>
</evidence>
<comment type="similarity">
    <text evidence="1">Belongs to the peptidase S9A family.</text>
</comment>
<dbReference type="Proteomes" id="UP001500166">
    <property type="component" value="Unassembled WGS sequence"/>
</dbReference>
<evidence type="ECO:0000256" key="3">
    <source>
        <dbReference type="ARBA" id="ARBA00022801"/>
    </source>
</evidence>